<dbReference type="STRING" id="77586.A0A0D9VZC7"/>
<name>A0A0D9VZC7_9ORYZ</name>
<reference evidence="4" key="2">
    <citation type="submission" date="2013-12" db="EMBL/GenBank/DDBJ databases">
        <authorList>
            <person name="Yu Y."/>
            <person name="Lee S."/>
            <person name="de Baynast K."/>
            <person name="Wissotski M."/>
            <person name="Liu L."/>
            <person name="Talag J."/>
            <person name="Goicoechea J."/>
            <person name="Angelova A."/>
            <person name="Jetty R."/>
            <person name="Kudrna D."/>
            <person name="Golser W."/>
            <person name="Rivera L."/>
            <person name="Zhang J."/>
            <person name="Wing R."/>
        </authorList>
    </citation>
    <scope>NUCLEOTIDE SEQUENCE</scope>
</reference>
<dbReference type="Proteomes" id="UP000032180">
    <property type="component" value="Chromosome 3"/>
</dbReference>
<organism evidence="3 4">
    <name type="scientific">Leersia perrieri</name>
    <dbReference type="NCBI Taxonomy" id="77586"/>
    <lineage>
        <taxon>Eukaryota</taxon>
        <taxon>Viridiplantae</taxon>
        <taxon>Streptophyta</taxon>
        <taxon>Embryophyta</taxon>
        <taxon>Tracheophyta</taxon>
        <taxon>Spermatophyta</taxon>
        <taxon>Magnoliopsida</taxon>
        <taxon>Liliopsida</taxon>
        <taxon>Poales</taxon>
        <taxon>Poaceae</taxon>
        <taxon>BOP clade</taxon>
        <taxon>Oryzoideae</taxon>
        <taxon>Oryzeae</taxon>
        <taxon>Oryzinae</taxon>
        <taxon>Leersia</taxon>
    </lineage>
</organism>
<keyword evidence="4" id="KW-1185">Reference proteome</keyword>
<protein>
    <recommendedName>
        <fullName evidence="2">Aminotransferase-like plant mobile domain-containing protein</fullName>
    </recommendedName>
</protein>
<evidence type="ECO:0000313" key="3">
    <source>
        <dbReference type="EnsemblPlants" id="LPERR03G29540.1"/>
    </source>
</evidence>
<feature type="coiled-coil region" evidence="1">
    <location>
        <begin position="71"/>
        <end position="111"/>
    </location>
</feature>
<dbReference type="GO" id="GO:0010073">
    <property type="term" value="P:meristem maintenance"/>
    <property type="evidence" value="ECO:0007669"/>
    <property type="project" value="InterPro"/>
</dbReference>
<keyword evidence="1" id="KW-0175">Coiled coil</keyword>
<dbReference type="PANTHER" id="PTHR46033">
    <property type="entry name" value="PROTEIN MAIN-LIKE 2"/>
    <property type="match status" value="1"/>
</dbReference>
<reference evidence="3" key="3">
    <citation type="submission" date="2015-04" db="UniProtKB">
        <authorList>
            <consortium name="EnsemblPlants"/>
        </authorList>
    </citation>
    <scope>IDENTIFICATION</scope>
</reference>
<dbReference type="HOGENOM" id="CLU_284594_0_0_1"/>
<sequence>MEATEEYCSRVPCNRWLDLGKGVAHSTNAHKLFDGMPTQAVATQGALSQAVATQDELRNSEFMQSTMTKDKKSLDEALDRALEKLELMEAKHRQDEKIDRILARLNEIEANRAKSFEEMSVAIRATTAVLMAGSTLAPMAPSPLAPTKCSMEFPNSGVTWKTASSSCIDGEAAPTVVLELQDGKDKDHVPNIVTKGLPEVTPITCSMKCSSSDANPEFTMAAVVMCATNAISSLELVIADDATNTNLDTLIHSKEAHDNESTFGLVTKSGADQVIVVLQTKTSASNDVPACIQSAGNPLVLRSSWHSSMHYEVMANVWMRRPLPWPWPSFRCGEERLHSEGDMQSTLLLRPSPPGSGIKYSLTSDNACVKSERAEWYAPREDELLSMMEVSKFLQGPIDSVEQNQLQALAQVNKTEKNSLVHLANTEYYLQGLQSFNWKPIGRRKGIGSDGMPLLHEWLEHYCPSVRASEKDNFFQQPTGNMDTSFSCTQTEKGGYKFANDSSQGNLGFCRAACHTKNSYMLYDSVDCAEYWHLHFSEVVQQAIFIGLIVHWVAQYWIEEAAGSSKNSITTTSIISLLRNQEAKICGQLRYYTPPNNISTTFSVQILQILWRCLHCVQPLEDNGAFVVRGGKRVLDQILPTNIATSNNYWSSLCAELTHMRDGWKEMGLEEKGGTKSAYTMDHMITWDPYTPSLIAELPVLCTFGSAVWRSRTPLICFQIVEMHVPDRVLLQFGMMQHIPDPVEAVERVTMQGKAEEDWSTYHDKYIKQWDNRLSTVVEQQDTVECPVISYKLSGHNERILVDLLSTVQGQIRTLLSGEIDRKRIKESLGDIDMYITAEMKKAKQFSLASYTNKPRHTPSASLDVMQMVAPTGIVNGSFKSVAPCSCVHPVQPTAANLGQVIDGYVEGNTILQLDKMKIIQPAGGTLDLGPPSTCGGTNDRTDDLHQEEDPLDVSVTEANLQDIISTPVEDAMADIMHTSKEDPADEDMSNGMLDPPAVQNSDMPADVLHITSIGEKLVKSFTGEAADRLLREKSGDVERNGCLEVKVFAKSKKSAVPSHENGEVPATTEAQRVLKWSDIQKQRRILSDLN</sequence>
<dbReference type="eggNOG" id="ENOG502QW7G">
    <property type="taxonomic scope" value="Eukaryota"/>
</dbReference>
<dbReference type="PANTHER" id="PTHR46033:SF62">
    <property type="entry name" value="AMINOTRANSFERASE-LIKE PLANT MOBILE DOMAIN-CONTAINING PROTEIN"/>
    <property type="match status" value="1"/>
</dbReference>
<evidence type="ECO:0000259" key="2">
    <source>
        <dbReference type="Pfam" id="PF10536"/>
    </source>
</evidence>
<dbReference type="Gramene" id="LPERR03G29540.1">
    <property type="protein sequence ID" value="LPERR03G29540.1"/>
    <property type="gene ID" value="LPERR03G29540"/>
</dbReference>
<dbReference type="AlphaFoldDB" id="A0A0D9VZC7"/>
<reference evidence="3 4" key="1">
    <citation type="submission" date="2012-08" db="EMBL/GenBank/DDBJ databases">
        <title>Oryza genome evolution.</title>
        <authorList>
            <person name="Wing R.A."/>
        </authorList>
    </citation>
    <scope>NUCLEOTIDE SEQUENCE</scope>
</reference>
<accession>A0A0D9VZC7</accession>
<evidence type="ECO:0000256" key="1">
    <source>
        <dbReference type="SAM" id="Coils"/>
    </source>
</evidence>
<feature type="domain" description="Aminotransferase-like plant mobile" evidence="2">
    <location>
        <begin position="682"/>
        <end position="780"/>
    </location>
</feature>
<dbReference type="InterPro" id="IPR019557">
    <property type="entry name" value="AminoTfrase-like_pln_mobile"/>
</dbReference>
<dbReference type="EnsemblPlants" id="LPERR03G29540.1">
    <property type="protein sequence ID" value="LPERR03G29540.1"/>
    <property type="gene ID" value="LPERR03G29540"/>
</dbReference>
<dbReference type="InterPro" id="IPR044824">
    <property type="entry name" value="MAIN-like"/>
</dbReference>
<dbReference type="Pfam" id="PF10536">
    <property type="entry name" value="PMD"/>
    <property type="match status" value="1"/>
</dbReference>
<evidence type="ECO:0000313" key="4">
    <source>
        <dbReference type="Proteomes" id="UP000032180"/>
    </source>
</evidence>
<proteinExistence type="predicted"/>